<evidence type="ECO:0000256" key="1">
    <source>
        <dbReference type="SAM" id="MobiDB-lite"/>
    </source>
</evidence>
<reference evidence="2 3" key="1">
    <citation type="submission" date="2020-10" db="EMBL/GenBank/DDBJ databases">
        <title>Degradation of 1,4-Dioxane by Xanthobacter sp. YN2, via a Novel Group-2 Soluble Di-Iron Monooxygenase.</title>
        <authorList>
            <person name="Ma F."/>
            <person name="Wang Y."/>
            <person name="Yang J."/>
            <person name="Guo H."/>
            <person name="Su D."/>
            <person name="Yu L."/>
        </authorList>
    </citation>
    <scope>NUCLEOTIDE SEQUENCE [LARGE SCALE GENOMIC DNA]</scope>
    <source>
        <strain evidence="2 3">YN2</strain>
    </source>
</reference>
<evidence type="ECO:0000313" key="2">
    <source>
        <dbReference type="EMBL" id="QRG06076.1"/>
    </source>
</evidence>
<feature type="compositionally biased region" description="Basic and acidic residues" evidence="1">
    <location>
        <begin position="55"/>
        <end position="68"/>
    </location>
</feature>
<organism evidence="2 3">
    <name type="scientific">Xanthobacter dioxanivorans</name>
    <dbReference type="NCBI Taxonomy" id="2528964"/>
    <lineage>
        <taxon>Bacteria</taxon>
        <taxon>Pseudomonadati</taxon>
        <taxon>Pseudomonadota</taxon>
        <taxon>Alphaproteobacteria</taxon>
        <taxon>Hyphomicrobiales</taxon>
        <taxon>Xanthobacteraceae</taxon>
        <taxon>Xanthobacter</taxon>
    </lineage>
</organism>
<protein>
    <submittedName>
        <fullName evidence="2">Uncharacterized protein</fullName>
    </submittedName>
</protein>
<evidence type="ECO:0000313" key="3">
    <source>
        <dbReference type="Proteomes" id="UP000596427"/>
    </source>
</evidence>
<keyword evidence="3" id="KW-1185">Reference proteome</keyword>
<dbReference type="KEGG" id="xdi:EZH22_24300"/>
<dbReference type="EMBL" id="CP063362">
    <property type="protein sequence ID" value="QRG06076.1"/>
    <property type="molecule type" value="Genomic_DNA"/>
</dbReference>
<dbReference type="AlphaFoldDB" id="A0A974PMS6"/>
<sequence length="101" mass="11781">MQRQTYCNCAGKKVPVDECDRCPADDWIDDDYYDDQPLYPPGKLASMTLEELEKEGERQSDRQGRLGDAEVINEYEVERTEARCRAIEDEIRRRTKSGCEQ</sequence>
<name>A0A974PMS6_9HYPH</name>
<accession>A0A974PMS6</accession>
<feature type="region of interest" description="Disordered" evidence="1">
    <location>
        <begin position="50"/>
        <end position="71"/>
    </location>
</feature>
<gene>
    <name evidence="2" type="ORF">EZH22_24300</name>
</gene>
<dbReference type="RefSeq" id="WP_203192951.1">
    <property type="nucleotide sequence ID" value="NZ_CP063362.1"/>
</dbReference>
<proteinExistence type="predicted"/>
<dbReference type="Proteomes" id="UP000596427">
    <property type="component" value="Chromosome"/>
</dbReference>